<organism evidence="1 2">
    <name type="scientific">Neisseria elongata subsp. glycolytica ATCC 29315</name>
    <dbReference type="NCBI Taxonomy" id="546263"/>
    <lineage>
        <taxon>Bacteria</taxon>
        <taxon>Pseudomonadati</taxon>
        <taxon>Pseudomonadota</taxon>
        <taxon>Betaproteobacteria</taxon>
        <taxon>Neisseriales</taxon>
        <taxon>Neisseriaceae</taxon>
        <taxon>Neisseria</taxon>
    </lineage>
</organism>
<comment type="caution">
    <text evidence="1">The sequence shown here is derived from an EMBL/GenBank/DDBJ whole genome shotgun (WGS) entry which is preliminary data.</text>
</comment>
<evidence type="ECO:0000313" key="1">
    <source>
        <dbReference type="EMBL" id="EFE49823.1"/>
    </source>
</evidence>
<dbReference type="AlphaFoldDB" id="D4DR75"/>
<reference evidence="1 2" key="1">
    <citation type="submission" date="2010-02" db="EMBL/GenBank/DDBJ databases">
        <authorList>
            <person name="Weinstock G."/>
            <person name="Sodergren E."/>
            <person name="Clifton S."/>
            <person name="Fulton L."/>
            <person name="Fulton B."/>
            <person name="Courtney L."/>
            <person name="Fronick C."/>
            <person name="Harrison M."/>
            <person name="Strong C."/>
            <person name="Farmer C."/>
            <person name="Delahaunty K."/>
            <person name="Markovic C."/>
            <person name="Hall O."/>
            <person name="Minx P."/>
            <person name="Tomlinson C."/>
            <person name="Mitreva M."/>
            <person name="Nelson J."/>
            <person name="Hou S."/>
            <person name="Wollam A."/>
            <person name="Pepin K.H."/>
            <person name="Johnson M."/>
            <person name="Bhonagiri V."/>
            <person name="Zhang X."/>
            <person name="Suruliraj S."/>
            <person name="Warren W."/>
            <person name="Chinwalla A."/>
            <person name="Mardis E.R."/>
            <person name="Wilson R.K."/>
        </authorList>
    </citation>
    <scope>NUCLEOTIDE SEQUENCE [LARGE SCALE GENOMIC DNA]</scope>
    <source>
        <strain evidence="1 2">ATCC 29315</strain>
    </source>
</reference>
<evidence type="ECO:0000313" key="2">
    <source>
        <dbReference type="Proteomes" id="UP000005536"/>
    </source>
</evidence>
<proteinExistence type="predicted"/>
<name>D4DR75_NEIEG</name>
<sequence>MVAFADAVLSRTVRPSEKTNRLFRRPVIRFIQFSFRAVCGSGFCPPCSP</sequence>
<protein>
    <submittedName>
        <fullName evidence="1">Uncharacterized protein</fullName>
    </submittedName>
</protein>
<dbReference type="EMBL" id="ADBF01000042">
    <property type="protein sequence ID" value="EFE49823.1"/>
    <property type="molecule type" value="Genomic_DNA"/>
</dbReference>
<accession>D4DR75</accession>
<gene>
    <name evidence="1" type="ORF">NEIELOOT_01568</name>
</gene>
<dbReference type="Proteomes" id="UP000005536">
    <property type="component" value="Unassembled WGS sequence"/>
</dbReference>